<organism evidence="2 3">
    <name type="scientific">Pseudonocardia adelaidensis</name>
    <dbReference type="NCBI Taxonomy" id="648754"/>
    <lineage>
        <taxon>Bacteria</taxon>
        <taxon>Bacillati</taxon>
        <taxon>Actinomycetota</taxon>
        <taxon>Actinomycetes</taxon>
        <taxon>Pseudonocardiales</taxon>
        <taxon>Pseudonocardiaceae</taxon>
        <taxon>Pseudonocardia</taxon>
    </lineage>
</organism>
<feature type="signal peptide" evidence="1">
    <location>
        <begin position="1"/>
        <end position="32"/>
    </location>
</feature>
<dbReference type="Gene3D" id="3.40.190.10">
    <property type="entry name" value="Periplasmic binding protein-like II"/>
    <property type="match status" value="2"/>
</dbReference>
<dbReference type="EMBL" id="BAABJO010000017">
    <property type="protein sequence ID" value="GAA5127507.1"/>
    <property type="molecule type" value="Genomic_DNA"/>
</dbReference>
<dbReference type="SUPFAM" id="SSF53850">
    <property type="entry name" value="Periplasmic binding protein-like II"/>
    <property type="match status" value="1"/>
</dbReference>
<dbReference type="CDD" id="cd13569">
    <property type="entry name" value="PBP2_TAXI_TRAP_like_1"/>
    <property type="match status" value="1"/>
</dbReference>
<evidence type="ECO:0000256" key="1">
    <source>
        <dbReference type="SAM" id="SignalP"/>
    </source>
</evidence>
<keyword evidence="3" id="KW-1185">Reference proteome</keyword>
<dbReference type="InterPro" id="IPR011852">
    <property type="entry name" value="TRAP_TAXI"/>
</dbReference>
<feature type="chain" id="PRO_5046297199" evidence="1">
    <location>
        <begin position="33"/>
        <end position="328"/>
    </location>
</feature>
<name>A0ABP9NPN3_9PSEU</name>
<keyword evidence="1" id="KW-0732">Signal</keyword>
<protein>
    <submittedName>
        <fullName evidence="2">TAXI family TRAP transporter solute-binding subunit</fullName>
    </submittedName>
</protein>
<accession>A0ABP9NPN3</accession>
<gene>
    <name evidence="2" type="ORF">GCM10023320_44980</name>
</gene>
<dbReference type="PANTHER" id="PTHR42941:SF1">
    <property type="entry name" value="SLL1037 PROTEIN"/>
    <property type="match status" value="1"/>
</dbReference>
<dbReference type="Proteomes" id="UP001500804">
    <property type="component" value="Unassembled WGS sequence"/>
</dbReference>
<comment type="caution">
    <text evidence="2">The sequence shown here is derived from an EMBL/GenBank/DDBJ whole genome shotgun (WGS) entry which is preliminary data.</text>
</comment>
<dbReference type="Pfam" id="PF16868">
    <property type="entry name" value="NMT1_3"/>
    <property type="match status" value="1"/>
</dbReference>
<dbReference type="PANTHER" id="PTHR42941">
    <property type="entry name" value="SLL1037 PROTEIN"/>
    <property type="match status" value="1"/>
</dbReference>
<reference evidence="3" key="1">
    <citation type="journal article" date="2019" name="Int. J. Syst. Evol. Microbiol.">
        <title>The Global Catalogue of Microorganisms (GCM) 10K type strain sequencing project: providing services to taxonomists for standard genome sequencing and annotation.</title>
        <authorList>
            <consortium name="The Broad Institute Genomics Platform"/>
            <consortium name="The Broad Institute Genome Sequencing Center for Infectious Disease"/>
            <person name="Wu L."/>
            <person name="Ma J."/>
        </authorList>
    </citation>
    <scope>NUCLEOTIDE SEQUENCE [LARGE SCALE GENOMIC DNA]</scope>
    <source>
        <strain evidence="3">JCM 18302</strain>
    </source>
</reference>
<evidence type="ECO:0000313" key="2">
    <source>
        <dbReference type="EMBL" id="GAA5127507.1"/>
    </source>
</evidence>
<proteinExistence type="predicted"/>
<evidence type="ECO:0000313" key="3">
    <source>
        <dbReference type="Proteomes" id="UP001500804"/>
    </source>
</evidence>
<sequence length="328" mass="33418">MAVTTTSRGRRGRAVVVAAGALLLAACGGGEAAAPGADGSLSIATGGTGGVYYPYGGAMGTLLSEKLQGITATAQETNASVDNVLLVQDGGADVAFALGDTVADAVAGKAQFEGREITVCTLGKLYDNFTQTVTTGGTGIRSIADMRGKRVSVGSPGSGTEVIALRILEAAGINPETDIQRSQLGVGETAQALRDGTIDAGFWSGGLPTGALVDLATTGQMVLLPTGEYTDELASKFGPFYATEDIPAGTYEGQTEPSPQVVVPNVLIVRSDMPQQLQQDITRTVFENKAQLATVHPAANELDPATADEVGFVDVCPGAKAYFEQAAG</sequence>
<dbReference type="NCBIfam" id="TIGR02122">
    <property type="entry name" value="TRAP_TAXI"/>
    <property type="match status" value="1"/>
</dbReference>
<dbReference type="RefSeq" id="WP_345607249.1">
    <property type="nucleotide sequence ID" value="NZ_BAABJO010000017.1"/>
</dbReference>